<comment type="caution">
    <text evidence="2">The sequence shown here is derived from an EMBL/GenBank/DDBJ whole genome shotgun (WGS) entry which is preliminary data.</text>
</comment>
<organism evidence="2 3">
    <name type="scientific">Portunus trituberculatus</name>
    <name type="common">Swimming crab</name>
    <name type="synonym">Neptunus trituberculatus</name>
    <dbReference type="NCBI Taxonomy" id="210409"/>
    <lineage>
        <taxon>Eukaryota</taxon>
        <taxon>Metazoa</taxon>
        <taxon>Ecdysozoa</taxon>
        <taxon>Arthropoda</taxon>
        <taxon>Crustacea</taxon>
        <taxon>Multicrustacea</taxon>
        <taxon>Malacostraca</taxon>
        <taxon>Eumalacostraca</taxon>
        <taxon>Eucarida</taxon>
        <taxon>Decapoda</taxon>
        <taxon>Pleocyemata</taxon>
        <taxon>Brachyura</taxon>
        <taxon>Eubrachyura</taxon>
        <taxon>Portunoidea</taxon>
        <taxon>Portunidae</taxon>
        <taxon>Portuninae</taxon>
        <taxon>Portunus</taxon>
    </lineage>
</organism>
<dbReference type="EMBL" id="VSRR010002315">
    <property type="protein sequence ID" value="MPC30766.1"/>
    <property type="molecule type" value="Genomic_DNA"/>
</dbReference>
<proteinExistence type="predicted"/>
<feature type="region of interest" description="Disordered" evidence="1">
    <location>
        <begin position="76"/>
        <end position="95"/>
    </location>
</feature>
<evidence type="ECO:0000256" key="1">
    <source>
        <dbReference type="SAM" id="MobiDB-lite"/>
    </source>
</evidence>
<keyword evidence="3" id="KW-1185">Reference proteome</keyword>
<evidence type="ECO:0000313" key="2">
    <source>
        <dbReference type="EMBL" id="MPC30766.1"/>
    </source>
</evidence>
<dbReference type="AlphaFoldDB" id="A0A5B7EC45"/>
<gene>
    <name evidence="2" type="ORF">E2C01_024034</name>
</gene>
<dbReference type="Proteomes" id="UP000324222">
    <property type="component" value="Unassembled WGS sequence"/>
</dbReference>
<protein>
    <submittedName>
        <fullName evidence="2">Uncharacterized protein</fullName>
    </submittedName>
</protein>
<reference evidence="2 3" key="1">
    <citation type="submission" date="2019-05" db="EMBL/GenBank/DDBJ databases">
        <title>Another draft genome of Portunus trituberculatus and its Hox gene families provides insights of decapod evolution.</title>
        <authorList>
            <person name="Jeong J.-H."/>
            <person name="Song I."/>
            <person name="Kim S."/>
            <person name="Choi T."/>
            <person name="Kim D."/>
            <person name="Ryu S."/>
            <person name="Kim W."/>
        </authorList>
    </citation>
    <scope>NUCLEOTIDE SEQUENCE [LARGE SCALE GENOMIC DNA]</scope>
    <source>
        <tissue evidence="2">Muscle</tissue>
    </source>
</reference>
<name>A0A5B7EC45_PORTR</name>
<sequence length="173" mass="18836">MNGGVVHVPRQCLRQLLACHGGTQGRLCVGSSLAVVTVVLCCAAHYRTCFHFLSEKGTEGWQVALASPRKTVNKLSQGTSHTWTPDRPVPALHNTTLHTPPLVMTTLTVITTPCRCCSSPTPQCCDALPAFQRQHSSTVPCRAVPCQTHREAQCPLRQPRETMQCETALTANH</sequence>
<accession>A0A5B7EC45</accession>
<evidence type="ECO:0000313" key="3">
    <source>
        <dbReference type="Proteomes" id="UP000324222"/>
    </source>
</evidence>